<comment type="catalytic activity">
    <reaction evidence="1 10">
        <text>2-(N(omega)-L-arginino)succinate = fumarate + L-arginine</text>
        <dbReference type="Rhea" id="RHEA:24020"/>
        <dbReference type="ChEBI" id="CHEBI:29806"/>
        <dbReference type="ChEBI" id="CHEBI:32682"/>
        <dbReference type="ChEBI" id="CHEBI:57472"/>
        <dbReference type="EC" id="4.3.2.1"/>
    </reaction>
</comment>
<name>A0A101FF22_9THEO</name>
<sequence>MKGRNRFTSEEINRIRELLTRRSRADAAEQQRITKELRRLGFYISDYDPARRGFGVADLDDLIGRGVISITGDPAEREEGEEKPFKLWGGRFTKGTADEAAEFLNSLPFDLRLYREDIRGSIAHARMLGRQGIISRPDADALIRGLEEILKEIESGRIRPEQSGCEDIHSFIEERLVEKVGDAGKKLHTARSRNDQVATDFRLYLKREIQVLESLLRELISALIGRARETKEVIMPGYTHLQRAQPVTFAHHLLAYCEMLRRDHGRLQDCLRRLDLCPLGAGALAGTTFPVDREYVARELGFQGICTNTLDAVSDRDFAVEFLFACSLIMVHLSRFAEELILWSSGEFGFIEMDDAYTTGSSIMPQKKNPDVVELVRGKTGRVFGHLMAMLTVLKGLPLAYNKDLQEDKEAVFDTVDTLKACVRVMIPLVETLEVRPERMREAAAGDFTNATDLADYLVLKGVPFREAHGIVGQVVLRCIKERKNLSDLPLDLYREYSPAFGPDLYQYIDIAACVARRRLIGGPAPESVEKAIQDFERWLEENRKERR</sequence>
<dbReference type="PANTHER" id="PTHR43814">
    <property type="entry name" value="ARGININOSUCCINATE LYASE"/>
    <property type="match status" value="1"/>
</dbReference>
<dbReference type="Pfam" id="PF00206">
    <property type="entry name" value="Lyase_1"/>
    <property type="match status" value="1"/>
</dbReference>
<dbReference type="EMBL" id="LGFO01000233">
    <property type="protein sequence ID" value="KUK35857.1"/>
    <property type="molecule type" value="Genomic_DNA"/>
</dbReference>
<protein>
    <recommendedName>
        <fullName evidence="5 10">Argininosuccinate lyase</fullName>
        <shortName evidence="10">ASAL</shortName>
        <ecNumber evidence="5 10">4.3.2.1</ecNumber>
    </recommendedName>
    <alternativeName>
        <fullName evidence="10">Arginosuccinase</fullName>
    </alternativeName>
</protein>
<dbReference type="InterPro" id="IPR022761">
    <property type="entry name" value="Fumarate_lyase_N"/>
</dbReference>
<organism evidence="13 14">
    <name type="scientific">Thermacetogenium phaeum</name>
    <dbReference type="NCBI Taxonomy" id="85874"/>
    <lineage>
        <taxon>Bacteria</taxon>
        <taxon>Bacillati</taxon>
        <taxon>Bacillota</taxon>
        <taxon>Clostridia</taxon>
        <taxon>Thermoanaerobacterales</taxon>
        <taxon>Thermoanaerobacteraceae</taxon>
        <taxon>Thermacetogenium</taxon>
    </lineage>
</organism>
<evidence type="ECO:0000256" key="4">
    <source>
        <dbReference type="ARBA" id="ARBA00005552"/>
    </source>
</evidence>
<dbReference type="NCBIfam" id="TIGR00838">
    <property type="entry name" value="argH"/>
    <property type="match status" value="1"/>
</dbReference>
<dbReference type="GO" id="GO:0042450">
    <property type="term" value="P:L-arginine biosynthetic process via ornithine"/>
    <property type="evidence" value="ECO:0007669"/>
    <property type="project" value="UniProtKB-UniRule"/>
</dbReference>
<dbReference type="CDD" id="cd01359">
    <property type="entry name" value="Argininosuccinate_lyase"/>
    <property type="match status" value="1"/>
</dbReference>
<reference evidence="14" key="1">
    <citation type="journal article" date="2015" name="MBio">
        <title>Genome-Resolved Metagenomic Analysis Reveals Roles for Candidate Phyla and Other Microbial Community Members in Biogeochemical Transformations in Oil Reservoirs.</title>
        <authorList>
            <person name="Hu P."/>
            <person name="Tom L."/>
            <person name="Singh A."/>
            <person name="Thomas B.C."/>
            <person name="Baker B.J."/>
            <person name="Piceno Y.M."/>
            <person name="Andersen G.L."/>
            <person name="Banfield J.F."/>
        </authorList>
    </citation>
    <scope>NUCLEOTIDE SEQUENCE [LARGE SCALE GENOMIC DNA]</scope>
</reference>
<dbReference type="Proteomes" id="UP000053326">
    <property type="component" value="Unassembled WGS sequence"/>
</dbReference>
<evidence type="ECO:0000256" key="3">
    <source>
        <dbReference type="ARBA" id="ARBA00004941"/>
    </source>
</evidence>
<dbReference type="GO" id="GO:0005829">
    <property type="term" value="C:cytosol"/>
    <property type="evidence" value="ECO:0007669"/>
    <property type="project" value="TreeGrafter"/>
</dbReference>
<dbReference type="Gene3D" id="1.10.40.30">
    <property type="entry name" value="Fumarase/aspartase (C-terminal domain)"/>
    <property type="match status" value="1"/>
</dbReference>
<evidence type="ECO:0000259" key="11">
    <source>
        <dbReference type="Pfam" id="PF00206"/>
    </source>
</evidence>
<proteinExistence type="inferred from homology"/>
<dbReference type="PROSITE" id="PS00163">
    <property type="entry name" value="FUMARATE_LYASES"/>
    <property type="match status" value="1"/>
</dbReference>
<dbReference type="PRINTS" id="PR00149">
    <property type="entry name" value="FUMRATELYASE"/>
</dbReference>
<comment type="caution">
    <text evidence="13">The sequence shown here is derived from an EMBL/GenBank/DDBJ whole genome shotgun (WGS) entry which is preliminary data.</text>
</comment>
<comment type="pathway">
    <text evidence="3 10">Amino-acid biosynthesis; L-arginine biosynthesis; L-arginine from L-ornithine and carbamoyl phosphate: step 3/3.</text>
</comment>
<dbReference type="PRINTS" id="PR00145">
    <property type="entry name" value="ARGSUCLYASE"/>
</dbReference>
<comment type="subcellular location">
    <subcellularLocation>
        <location evidence="2 10">Cytoplasm</location>
    </subcellularLocation>
</comment>
<keyword evidence="8 10" id="KW-0028">Amino-acid biosynthesis</keyword>
<keyword evidence="6 10" id="KW-0963">Cytoplasm</keyword>
<dbReference type="InterPro" id="IPR009049">
    <property type="entry name" value="Argininosuccinate_lyase"/>
</dbReference>
<dbReference type="InterPro" id="IPR020557">
    <property type="entry name" value="Fumarate_lyase_CS"/>
</dbReference>
<evidence type="ECO:0000256" key="5">
    <source>
        <dbReference type="ARBA" id="ARBA00012338"/>
    </source>
</evidence>
<feature type="domain" description="Fumarate lyase N-terminal" evidence="11">
    <location>
        <begin position="91"/>
        <end position="385"/>
    </location>
</feature>
<keyword evidence="9 10" id="KW-0456">Lyase</keyword>
<keyword evidence="7 10" id="KW-0055">Arginine biosynthesis</keyword>
<evidence type="ECO:0000256" key="7">
    <source>
        <dbReference type="ARBA" id="ARBA00022571"/>
    </source>
</evidence>
<comment type="similarity">
    <text evidence="10">Belongs to the lyase 1 family. Argininosuccinate lyase subfamily.</text>
</comment>
<gene>
    <name evidence="10" type="primary">argH</name>
    <name evidence="13" type="ORF">XD66_1434</name>
</gene>
<dbReference type="FunFam" id="1.20.200.10:FF:000006">
    <property type="entry name" value="Argininosuccinate lyase"/>
    <property type="match status" value="1"/>
</dbReference>
<dbReference type="UniPathway" id="UPA00068">
    <property type="reaction ID" value="UER00114"/>
</dbReference>
<dbReference type="Gene3D" id="1.20.200.10">
    <property type="entry name" value="Fumarase/aspartase (Central domain)"/>
    <property type="match status" value="1"/>
</dbReference>
<feature type="domain" description="Argininosuccinate lyase C-terminal" evidence="12">
    <location>
        <begin position="448"/>
        <end position="516"/>
    </location>
</feature>
<dbReference type="InterPro" id="IPR024083">
    <property type="entry name" value="Fumarase/histidase_N"/>
</dbReference>
<dbReference type="Gene3D" id="1.10.275.10">
    <property type="entry name" value="Fumarase/aspartase (N-terminal domain)"/>
    <property type="match status" value="1"/>
</dbReference>
<evidence type="ECO:0000313" key="13">
    <source>
        <dbReference type="EMBL" id="KUK35857.1"/>
    </source>
</evidence>
<dbReference type="PANTHER" id="PTHR43814:SF1">
    <property type="entry name" value="ARGININOSUCCINATE LYASE"/>
    <property type="match status" value="1"/>
</dbReference>
<dbReference type="Pfam" id="PF14698">
    <property type="entry name" value="ASL_C2"/>
    <property type="match status" value="1"/>
</dbReference>
<dbReference type="HAMAP" id="MF_00006">
    <property type="entry name" value="Arg_succ_lyase"/>
    <property type="match status" value="1"/>
</dbReference>
<dbReference type="EC" id="4.3.2.1" evidence="5 10"/>
<evidence type="ECO:0000256" key="2">
    <source>
        <dbReference type="ARBA" id="ARBA00004496"/>
    </source>
</evidence>
<dbReference type="FunFam" id="1.10.40.30:FF:000001">
    <property type="entry name" value="Argininosuccinate lyase"/>
    <property type="match status" value="1"/>
</dbReference>
<dbReference type="AlphaFoldDB" id="A0A101FF22"/>
<evidence type="ECO:0000259" key="12">
    <source>
        <dbReference type="Pfam" id="PF14698"/>
    </source>
</evidence>
<evidence type="ECO:0000256" key="9">
    <source>
        <dbReference type="ARBA" id="ARBA00023239"/>
    </source>
</evidence>
<evidence type="ECO:0000256" key="10">
    <source>
        <dbReference type="HAMAP-Rule" id="MF_00006"/>
    </source>
</evidence>
<evidence type="ECO:0000313" key="14">
    <source>
        <dbReference type="Proteomes" id="UP000053326"/>
    </source>
</evidence>
<dbReference type="InterPro" id="IPR008948">
    <property type="entry name" value="L-Aspartase-like"/>
</dbReference>
<evidence type="ECO:0000256" key="6">
    <source>
        <dbReference type="ARBA" id="ARBA00022490"/>
    </source>
</evidence>
<evidence type="ECO:0000256" key="8">
    <source>
        <dbReference type="ARBA" id="ARBA00022605"/>
    </source>
</evidence>
<dbReference type="GO" id="GO:0004056">
    <property type="term" value="F:argininosuccinate lyase activity"/>
    <property type="evidence" value="ECO:0007669"/>
    <property type="project" value="UniProtKB-UniRule"/>
</dbReference>
<dbReference type="InterPro" id="IPR000362">
    <property type="entry name" value="Fumarate_lyase_fam"/>
</dbReference>
<dbReference type="PATRIC" id="fig|85874.4.peg.1061"/>
<accession>A0A101FF22</accession>
<dbReference type="SUPFAM" id="SSF48557">
    <property type="entry name" value="L-aspartase-like"/>
    <property type="match status" value="1"/>
</dbReference>
<dbReference type="InterPro" id="IPR029419">
    <property type="entry name" value="Arg_succ_lyase_C"/>
</dbReference>
<dbReference type="FunFam" id="1.10.275.10:FF:000002">
    <property type="entry name" value="Argininosuccinate lyase"/>
    <property type="match status" value="1"/>
</dbReference>
<comment type="similarity">
    <text evidence="4">In the N-terminal section; belongs to the lyase 1 family. Argininosuccinate lyase subfamily.</text>
</comment>
<evidence type="ECO:0000256" key="1">
    <source>
        <dbReference type="ARBA" id="ARBA00000985"/>
    </source>
</evidence>